<dbReference type="PANTHER" id="PTHR11439:SF467">
    <property type="entry name" value="INTEGRASE CATALYTIC DOMAIN-CONTAINING PROTEIN"/>
    <property type="match status" value="1"/>
</dbReference>
<sequence length="179" mass="20011">MSSLDDANLAMSATGYCEGVPMNVEELKDITGKNNWFKAIDEEVNSLVESETWKEVILPEGKKAIQKCIVNTNPYRELVGSLMFACLTTRPDISAAVNFYSQFQTGTTEVQWIGLKRVLRHRKGTLDLGLRFKGISDVPLLGYADADFANRQDRKCVTGYLFEMYCDAASWATKKLCCG</sequence>
<organism evidence="1 2">
    <name type="scientific">Dryococelus australis</name>
    <dbReference type="NCBI Taxonomy" id="614101"/>
    <lineage>
        <taxon>Eukaryota</taxon>
        <taxon>Metazoa</taxon>
        <taxon>Ecdysozoa</taxon>
        <taxon>Arthropoda</taxon>
        <taxon>Hexapoda</taxon>
        <taxon>Insecta</taxon>
        <taxon>Pterygota</taxon>
        <taxon>Neoptera</taxon>
        <taxon>Polyneoptera</taxon>
        <taxon>Phasmatodea</taxon>
        <taxon>Verophasmatodea</taxon>
        <taxon>Anareolatae</taxon>
        <taxon>Phasmatidae</taxon>
        <taxon>Eurycanthinae</taxon>
        <taxon>Dryococelus</taxon>
    </lineage>
</organism>
<dbReference type="Proteomes" id="UP001159363">
    <property type="component" value="Chromosome X"/>
</dbReference>
<protein>
    <submittedName>
        <fullName evidence="1">Uncharacterized protein</fullName>
    </submittedName>
</protein>
<proteinExistence type="predicted"/>
<evidence type="ECO:0000313" key="1">
    <source>
        <dbReference type="EMBL" id="KAJ8886210.1"/>
    </source>
</evidence>
<reference evidence="1 2" key="1">
    <citation type="submission" date="2023-02" db="EMBL/GenBank/DDBJ databases">
        <title>LHISI_Scaffold_Assembly.</title>
        <authorList>
            <person name="Stuart O.P."/>
            <person name="Cleave R."/>
            <person name="Magrath M.J.L."/>
            <person name="Mikheyev A.S."/>
        </authorList>
    </citation>
    <scope>NUCLEOTIDE SEQUENCE [LARGE SCALE GENOMIC DNA]</scope>
    <source>
        <strain evidence="1">Daus_M_001</strain>
        <tissue evidence="1">Leg muscle</tissue>
    </source>
</reference>
<comment type="caution">
    <text evidence="1">The sequence shown here is derived from an EMBL/GenBank/DDBJ whole genome shotgun (WGS) entry which is preliminary data.</text>
</comment>
<keyword evidence="2" id="KW-1185">Reference proteome</keyword>
<dbReference type="PANTHER" id="PTHR11439">
    <property type="entry name" value="GAG-POL-RELATED RETROTRANSPOSON"/>
    <property type="match status" value="1"/>
</dbReference>
<evidence type="ECO:0000313" key="2">
    <source>
        <dbReference type="Proteomes" id="UP001159363"/>
    </source>
</evidence>
<name>A0ABQ9HPY0_9NEOP</name>
<gene>
    <name evidence="1" type="ORF">PR048_012419</name>
</gene>
<accession>A0ABQ9HPY0</accession>
<dbReference type="EMBL" id="JARBHB010000004">
    <property type="protein sequence ID" value="KAJ8886210.1"/>
    <property type="molecule type" value="Genomic_DNA"/>
</dbReference>